<reference evidence="8" key="3">
    <citation type="submission" date="2021-06" db="EMBL/GenBank/DDBJ databases">
        <title>Genomic Description and Analysis of Intracellular Bacteria, Candidatus Berkiella cookevillensis and Candidatus Berkiella aquae.</title>
        <authorList>
            <person name="Kidane D.T."/>
            <person name="Mehari Y.T."/>
            <person name="Rice F.C."/>
            <person name="Arivett B.A."/>
            <person name="Farone A.L."/>
            <person name="Berk S.G."/>
            <person name="Farone M.B."/>
        </authorList>
    </citation>
    <scope>NUCLEOTIDE SEQUENCE</scope>
    <source>
        <strain evidence="8">HT99</strain>
    </source>
</reference>
<accession>A0A0Q9YBG6</accession>
<proteinExistence type="predicted"/>
<dbReference type="GO" id="GO:0015935">
    <property type="term" value="C:small ribosomal subunit"/>
    <property type="evidence" value="ECO:0007669"/>
    <property type="project" value="TreeGrafter"/>
</dbReference>
<evidence type="ECO:0000313" key="8">
    <source>
        <dbReference type="EMBL" id="MCS5710277.1"/>
    </source>
</evidence>
<dbReference type="PANTHER" id="PTHR19836:SF19">
    <property type="entry name" value="SMALL RIBOSOMAL SUBUNIT PROTEIN US14M"/>
    <property type="match status" value="1"/>
</dbReference>
<keyword evidence="2 7" id="KW-0689">Ribosomal protein</keyword>
<reference evidence="8" key="2">
    <citation type="journal article" date="2016" name="Genome Announc.">
        <title>Draft Genome Sequences of Two Novel Amoeba-Resistant Intranuclear Bacteria, 'Candidatus Berkiella cookevillensis' and 'Candidatus Berkiella aquae'.</title>
        <authorList>
            <person name="Mehari Y.T."/>
            <person name="Arivett B.A."/>
            <person name="Farone A.L."/>
            <person name="Gunderson J.H."/>
            <person name="Farone M.B."/>
        </authorList>
    </citation>
    <scope>NUCLEOTIDE SEQUENCE</scope>
    <source>
        <strain evidence="8">HT99</strain>
    </source>
</reference>
<dbReference type="GO" id="GO:0003735">
    <property type="term" value="F:structural constituent of ribosome"/>
    <property type="evidence" value="ECO:0007669"/>
    <property type="project" value="InterPro"/>
</dbReference>
<comment type="function">
    <text evidence="1">Binds 16S rRNA, required for the assembly of 30S particles and may also be responsible for determining the conformation of the 16S rRNA at the A site.</text>
</comment>
<sequence>MSSQRMIRRENKRVRLQRLSEKRSELRKQLNDPALDIEEKFEIIAKIEKMPRDSSYVRLSRRCRVTGRGRGVYRKFGLCRNELRRRAMSGEVPGLVKSSW</sequence>
<dbReference type="EMBL" id="LKAJ01000022">
    <property type="protein sequence ID" value="KRG18015.1"/>
    <property type="molecule type" value="Genomic_DNA"/>
</dbReference>
<dbReference type="SUPFAM" id="SSF57716">
    <property type="entry name" value="Glucocorticoid receptor-like (DNA-binding domain)"/>
    <property type="match status" value="1"/>
</dbReference>
<reference evidence="7" key="1">
    <citation type="submission" date="2015-09" db="EMBL/GenBank/DDBJ databases">
        <title>Draft Genome Sequences of Two Novel Amoeba-resistant Intranuclear Bacteria, Candidatus Berkiella cookevillensis and Candidatus Berkiella aquae.</title>
        <authorList>
            <person name="Mehari Y.T."/>
            <person name="Arivett B.A."/>
            <person name="Farone A.L."/>
            <person name="Gunderson J.H."/>
            <person name="Farone M.B."/>
        </authorList>
    </citation>
    <scope>NUCLEOTIDE SEQUENCE [LARGE SCALE GENOMIC DNA]</scope>
    <source>
        <strain evidence="7">HT99</strain>
    </source>
</reference>
<dbReference type="InterPro" id="IPR018271">
    <property type="entry name" value="Ribosomal_uS14_CS"/>
</dbReference>
<evidence type="ECO:0000256" key="1">
    <source>
        <dbReference type="ARBA" id="ARBA00003686"/>
    </source>
</evidence>
<dbReference type="GO" id="GO:0005737">
    <property type="term" value="C:cytoplasm"/>
    <property type="evidence" value="ECO:0007669"/>
    <property type="project" value="UniProtKB-ARBA"/>
</dbReference>
<dbReference type="NCBIfam" id="NF006477">
    <property type="entry name" value="PRK08881.1"/>
    <property type="match status" value="1"/>
</dbReference>
<dbReference type="EMBL" id="LKAJ02000001">
    <property type="protein sequence ID" value="MCS5710277.1"/>
    <property type="molecule type" value="Genomic_DNA"/>
</dbReference>
<dbReference type="InterPro" id="IPR001209">
    <property type="entry name" value="Ribosomal_uS14"/>
</dbReference>
<dbReference type="STRING" id="295108.HT99x_03067"/>
<comment type="caution">
    <text evidence="7">The sequence shown here is derived from an EMBL/GenBank/DDBJ whole genome shotgun (WGS) entry which is preliminary data.</text>
</comment>
<keyword evidence="9" id="KW-1185">Reference proteome</keyword>
<name>A0A0Q9YBG6_9GAMM</name>
<evidence type="ECO:0000256" key="5">
    <source>
        <dbReference type="ARBA" id="ARBA00035312"/>
    </source>
</evidence>
<dbReference type="RefSeq" id="WP_075067656.1">
    <property type="nucleotide sequence ID" value="NZ_LKAJ02000001.1"/>
</dbReference>
<dbReference type="GO" id="GO:0006412">
    <property type="term" value="P:translation"/>
    <property type="evidence" value="ECO:0007669"/>
    <property type="project" value="InterPro"/>
</dbReference>
<keyword evidence="3" id="KW-0687">Ribonucleoprotein</keyword>
<evidence type="ECO:0000313" key="7">
    <source>
        <dbReference type="EMBL" id="KRG18015.1"/>
    </source>
</evidence>
<evidence type="ECO:0000256" key="6">
    <source>
        <dbReference type="ARBA" id="ARBA00047110"/>
    </source>
</evidence>
<dbReference type="Pfam" id="PF00253">
    <property type="entry name" value="Ribosomal_S14"/>
    <property type="match status" value="1"/>
</dbReference>
<comment type="subunit">
    <text evidence="6">Part of the 30S ribosomal subunit. Contacts proteins S3 and S10.</text>
</comment>
<protein>
    <recommendedName>
        <fullName evidence="4">Small ribosomal subunit protein uS14</fullName>
    </recommendedName>
    <alternativeName>
        <fullName evidence="5">30S ribosomal protein S14</fullName>
    </alternativeName>
</protein>
<evidence type="ECO:0000313" key="9">
    <source>
        <dbReference type="Proteomes" id="UP000051497"/>
    </source>
</evidence>
<dbReference type="PANTHER" id="PTHR19836">
    <property type="entry name" value="30S RIBOSOMAL PROTEIN S14"/>
    <property type="match status" value="1"/>
</dbReference>
<organism evidence="7">
    <name type="scientific">Candidatus Berkiella aquae</name>
    <dbReference type="NCBI Taxonomy" id="295108"/>
    <lineage>
        <taxon>Bacteria</taxon>
        <taxon>Pseudomonadati</taxon>
        <taxon>Pseudomonadota</taxon>
        <taxon>Gammaproteobacteria</taxon>
        <taxon>Candidatus Berkiellales</taxon>
        <taxon>Candidatus Berkiellaceae</taxon>
        <taxon>Candidatus Berkiella</taxon>
    </lineage>
</organism>
<evidence type="ECO:0000256" key="3">
    <source>
        <dbReference type="ARBA" id="ARBA00023274"/>
    </source>
</evidence>
<dbReference type="AlphaFoldDB" id="A0A0Q9YBG6"/>
<evidence type="ECO:0000256" key="4">
    <source>
        <dbReference type="ARBA" id="ARBA00035167"/>
    </source>
</evidence>
<evidence type="ECO:0000256" key="2">
    <source>
        <dbReference type="ARBA" id="ARBA00022980"/>
    </source>
</evidence>
<gene>
    <name evidence="7" type="primary">rpsN</name>
    <name evidence="8" type="ORF">HT99x_002465</name>
    <name evidence="7" type="ORF">HT99x_03067</name>
</gene>
<dbReference type="Proteomes" id="UP000051497">
    <property type="component" value="Unassembled WGS sequence"/>
</dbReference>
<dbReference type="OrthoDB" id="9810484at2"/>
<dbReference type="PATRIC" id="fig|1590043.3.peg.3123"/>
<dbReference type="Gene3D" id="1.10.287.1480">
    <property type="match status" value="1"/>
</dbReference>
<dbReference type="PROSITE" id="PS00527">
    <property type="entry name" value="RIBOSOMAL_S14"/>
    <property type="match status" value="1"/>
</dbReference>